<dbReference type="AlphaFoldDB" id="A0A812U920"/>
<evidence type="ECO:0000313" key="3">
    <source>
        <dbReference type="Proteomes" id="UP000604046"/>
    </source>
</evidence>
<keyword evidence="3" id="KW-1185">Reference proteome</keyword>
<organism evidence="2 3">
    <name type="scientific">Symbiodinium natans</name>
    <dbReference type="NCBI Taxonomy" id="878477"/>
    <lineage>
        <taxon>Eukaryota</taxon>
        <taxon>Sar</taxon>
        <taxon>Alveolata</taxon>
        <taxon>Dinophyceae</taxon>
        <taxon>Suessiales</taxon>
        <taxon>Symbiodiniaceae</taxon>
        <taxon>Symbiodinium</taxon>
    </lineage>
</organism>
<dbReference type="EMBL" id="CAJNDS010002691">
    <property type="protein sequence ID" value="CAE7566020.1"/>
    <property type="molecule type" value="Genomic_DNA"/>
</dbReference>
<sequence>MALPERQRRRSGVSMAAILVVALAGLAVLPLAFLTGKSEQSTPEPARRDAVLAAAAAVAAAAAPFSGARAEAPTTPATPVFVDSAVFERLQHFKDIGVPATLQDPIARAAIADGTCRLVVAPGSGPFPLDGYAFWHHNPERVNAVLKALAELPSTSQPSKFVRAARKQLPNACFFGLRTETSKLDLYQPAALAKTLSNWHRALCDPQCDDPADEPQQQALTTGFICMAVCDTAKMKFSDAAIGAFSASVAATQAATKNMCAAMPWTITRGPLTVLDGLKSYDAIATATAPWRKVCGCA</sequence>
<dbReference type="Proteomes" id="UP000604046">
    <property type="component" value="Unassembled WGS sequence"/>
</dbReference>
<proteinExistence type="predicted"/>
<reference evidence="2" key="1">
    <citation type="submission" date="2021-02" db="EMBL/GenBank/DDBJ databases">
        <authorList>
            <person name="Dougan E. K."/>
            <person name="Rhodes N."/>
            <person name="Thang M."/>
            <person name="Chan C."/>
        </authorList>
    </citation>
    <scope>NUCLEOTIDE SEQUENCE</scope>
</reference>
<evidence type="ECO:0000313" key="2">
    <source>
        <dbReference type="EMBL" id="CAE7566020.1"/>
    </source>
</evidence>
<keyword evidence="1" id="KW-1133">Transmembrane helix</keyword>
<evidence type="ECO:0000256" key="1">
    <source>
        <dbReference type="SAM" id="Phobius"/>
    </source>
</evidence>
<dbReference type="OrthoDB" id="416818at2759"/>
<name>A0A812U920_9DINO</name>
<gene>
    <name evidence="2" type="primary">HFA1</name>
    <name evidence="2" type="ORF">SNAT2548_LOCUS32072</name>
</gene>
<accession>A0A812U920</accession>
<protein>
    <submittedName>
        <fullName evidence="2">HFA1 protein</fullName>
    </submittedName>
</protein>
<keyword evidence="1" id="KW-0812">Transmembrane</keyword>
<feature type="transmembrane region" description="Helical" evidence="1">
    <location>
        <begin position="12"/>
        <end position="34"/>
    </location>
</feature>
<keyword evidence="1" id="KW-0472">Membrane</keyword>
<comment type="caution">
    <text evidence="2">The sequence shown here is derived from an EMBL/GenBank/DDBJ whole genome shotgun (WGS) entry which is preliminary data.</text>
</comment>